<dbReference type="Proteomes" id="UP000283509">
    <property type="component" value="Unassembled WGS sequence"/>
</dbReference>
<dbReference type="GO" id="GO:0030246">
    <property type="term" value="F:carbohydrate binding"/>
    <property type="evidence" value="ECO:0007669"/>
    <property type="project" value="UniProtKB-KW"/>
</dbReference>
<dbReference type="CDD" id="cd00037">
    <property type="entry name" value="CLECT"/>
    <property type="match status" value="1"/>
</dbReference>
<dbReference type="InterPro" id="IPR016186">
    <property type="entry name" value="C-type_lectin-like/link_sf"/>
</dbReference>
<feature type="chain" id="PRO_5019285677" evidence="1">
    <location>
        <begin position="16"/>
        <end position="166"/>
    </location>
</feature>
<feature type="signal peptide" evidence="1">
    <location>
        <begin position="1"/>
        <end position="15"/>
    </location>
</feature>
<accession>A0A423T350</accession>
<evidence type="ECO:0000259" key="2">
    <source>
        <dbReference type="PROSITE" id="PS50041"/>
    </source>
</evidence>
<proteinExistence type="predicted"/>
<evidence type="ECO:0000256" key="1">
    <source>
        <dbReference type="SAM" id="SignalP"/>
    </source>
</evidence>
<protein>
    <submittedName>
        <fullName evidence="3">C-type lectin-like domain-containing protein PtLP</fullName>
    </submittedName>
</protein>
<dbReference type="SMART" id="SM00034">
    <property type="entry name" value="CLECT"/>
    <property type="match status" value="1"/>
</dbReference>
<evidence type="ECO:0000313" key="3">
    <source>
        <dbReference type="EMBL" id="ROT70825.1"/>
    </source>
</evidence>
<keyword evidence="1" id="KW-0732">Signal</keyword>
<dbReference type="InterPro" id="IPR016187">
    <property type="entry name" value="CTDL_fold"/>
</dbReference>
<dbReference type="PANTHER" id="PTHR22803">
    <property type="entry name" value="MANNOSE, PHOSPHOLIPASE, LECTIN RECEPTOR RELATED"/>
    <property type="match status" value="1"/>
</dbReference>
<keyword evidence="4" id="KW-1185">Reference proteome</keyword>
<dbReference type="InterPro" id="IPR050111">
    <property type="entry name" value="C-type_lectin/snaclec_domain"/>
</dbReference>
<comment type="caution">
    <text evidence="3">The sequence shown here is derived from an EMBL/GenBank/DDBJ whole genome shotgun (WGS) entry which is preliminary data.</text>
</comment>
<organism evidence="3 4">
    <name type="scientific">Penaeus vannamei</name>
    <name type="common">Whiteleg shrimp</name>
    <name type="synonym">Litopenaeus vannamei</name>
    <dbReference type="NCBI Taxonomy" id="6689"/>
    <lineage>
        <taxon>Eukaryota</taxon>
        <taxon>Metazoa</taxon>
        <taxon>Ecdysozoa</taxon>
        <taxon>Arthropoda</taxon>
        <taxon>Crustacea</taxon>
        <taxon>Multicrustacea</taxon>
        <taxon>Malacostraca</taxon>
        <taxon>Eumalacostraca</taxon>
        <taxon>Eucarida</taxon>
        <taxon>Decapoda</taxon>
        <taxon>Dendrobranchiata</taxon>
        <taxon>Penaeoidea</taxon>
        <taxon>Penaeidae</taxon>
        <taxon>Penaeus</taxon>
    </lineage>
</organism>
<name>A0A423T350_PENVA</name>
<reference evidence="3 4" key="1">
    <citation type="submission" date="2018-04" db="EMBL/GenBank/DDBJ databases">
        <authorList>
            <person name="Zhang X."/>
            <person name="Yuan J."/>
            <person name="Li F."/>
            <person name="Xiang J."/>
        </authorList>
    </citation>
    <scope>NUCLEOTIDE SEQUENCE [LARGE SCALE GENOMIC DNA]</scope>
    <source>
        <tissue evidence="3">Muscle</tissue>
    </source>
</reference>
<feature type="domain" description="C-type lectin" evidence="2">
    <location>
        <begin position="36"/>
        <end position="164"/>
    </location>
</feature>
<evidence type="ECO:0000313" key="4">
    <source>
        <dbReference type="Proteomes" id="UP000283509"/>
    </source>
</evidence>
<dbReference type="Pfam" id="PF00059">
    <property type="entry name" value="Lectin_C"/>
    <property type="match status" value="1"/>
</dbReference>
<dbReference type="SUPFAM" id="SSF56436">
    <property type="entry name" value="C-type lectin-like"/>
    <property type="match status" value="1"/>
</dbReference>
<dbReference type="AlphaFoldDB" id="A0A423T350"/>
<keyword evidence="3" id="KW-0430">Lectin</keyword>
<dbReference type="PROSITE" id="PS50041">
    <property type="entry name" value="C_TYPE_LECTIN_2"/>
    <property type="match status" value="1"/>
</dbReference>
<dbReference type="EMBL" id="QCYY01002381">
    <property type="protein sequence ID" value="ROT70825.1"/>
    <property type="molecule type" value="Genomic_DNA"/>
</dbReference>
<dbReference type="Gene3D" id="3.10.100.10">
    <property type="entry name" value="Mannose-Binding Protein A, subunit A"/>
    <property type="match status" value="1"/>
</dbReference>
<reference evidence="3 4" key="2">
    <citation type="submission" date="2019-01" db="EMBL/GenBank/DDBJ databases">
        <title>The decoding of complex shrimp genome reveals the adaptation for benthos swimmer, frequently molting mechanism and breeding impact on genome.</title>
        <authorList>
            <person name="Sun Y."/>
            <person name="Gao Y."/>
            <person name="Yu Y."/>
        </authorList>
    </citation>
    <scope>NUCLEOTIDE SEQUENCE [LARGE SCALE GENOMIC DNA]</scope>
    <source>
        <tissue evidence="3">Muscle</tissue>
    </source>
</reference>
<dbReference type="InterPro" id="IPR001304">
    <property type="entry name" value="C-type_lectin-like"/>
</dbReference>
<sequence>MRFGILSLVLAVCGAAEVNLQPRAGPTCDPPFLIVGTSKCVLVNNISVGSWHDMKHYCALLGAQLVKLDSASDFAALVNYINGEGLTKAFYWIGASDETDEGEWLWTDLSPVAMGAPFWSPTGSSCSETEPKGGANSDCAALNPNKFYYFDDLPCSNTAGVICEKI</sequence>
<gene>
    <name evidence="3" type="ORF">C7M84_010891</name>
</gene>
<dbReference type="OrthoDB" id="6355241at2759"/>